<evidence type="ECO:0000256" key="2">
    <source>
        <dbReference type="SAM" id="MobiDB-lite"/>
    </source>
</evidence>
<keyword evidence="6" id="KW-1185">Reference proteome</keyword>
<dbReference type="PATRIC" id="fig|1260251.3.peg.54"/>
<dbReference type="InterPro" id="IPR003488">
    <property type="entry name" value="DprA"/>
</dbReference>
<organism evidence="5 6">
    <name type="scientific">Spiribacter salinus M19-40</name>
    <dbReference type="NCBI Taxonomy" id="1260251"/>
    <lineage>
        <taxon>Bacteria</taxon>
        <taxon>Pseudomonadati</taxon>
        <taxon>Pseudomonadota</taxon>
        <taxon>Gammaproteobacteria</taxon>
        <taxon>Chromatiales</taxon>
        <taxon>Ectothiorhodospiraceae</taxon>
        <taxon>Spiribacter</taxon>
    </lineage>
</organism>
<dbReference type="PANTHER" id="PTHR43022">
    <property type="entry name" value="PROTEIN SMF"/>
    <property type="match status" value="1"/>
</dbReference>
<comment type="similarity">
    <text evidence="1">Belongs to the DprA/Smf family.</text>
</comment>
<dbReference type="EMBL" id="CP005963">
    <property type="protein sequence ID" value="AGM40155.1"/>
    <property type="molecule type" value="Genomic_DNA"/>
</dbReference>
<dbReference type="KEGG" id="ssal:SPISAL_00270"/>
<dbReference type="SUPFAM" id="SSF102405">
    <property type="entry name" value="MCP/YpsA-like"/>
    <property type="match status" value="1"/>
</dbReference>
<evidence type="ECO:0000313" key="6">
    <source>
        <dbReference type="Proteomes" id="UP000017881"/>
    </source>
</evidence>
<dbReference type="Gene3D" id="1.10.10.10">
    <property type="entry name" value="Winged helix-like DNA-binding domain superfamily/Winged helix DNA-binding domain"/>
    <property type="match status" value="1"/>
</dbReference>
<dbReference type="InterPro" id="IPR036388">
    <property type="entry name" value="WH-like_DNA-bd_sf"/>
</dbReference>
<evidence type="ECO:0000256" key="1">
    <source>
        <dbReference type="ARBA" id="ARBA00006525"/>
    </source>
</evidence>
<dbReference type="RefSeq" id="WP_016352462.1">
    <property type="nucleotide sequence ID" value="NC_021291.1"/>
</dbReference>
<evidence type="ECO:0000259" key="4">
    <source>
        <dbReference type="Pfam" id="PF17782"/>
    </source>
</evidence>
<dbReference type="HOGENOM" id="CLU_029601_1_1_6"/>
<dbReference type="NCBIfam" id="TIGR00732">
    <property type="entry name" value="dprA"/>
    <property type="match status" value="1"/>
</dbReference>
<proteinExistence type="inferred from homology"/>
<gene>
    <name evidence="5" type="ORF">SPISAL_00270</name>
</gene>
<dbReference type="GO" id="GO:0009294">
    <property type="term" value="P:DNA-mediated transformation"/>
    <property type="evidence" value="ECO:0007669"/>
    <property type="project" value="InterPro"/>
</dbReference>
<protein>
    <submittedName>
        <fullName evidence="5">Smf protein</fullName>
    </submittedName>
</protein>
<dbReference type="eggNOG" id="COG0758">
    <property type="taxonomic scope" value="Bacteria"/>
</dbReference>
<reference evidence="5 6" key="1">
    <citation type="journal article" date="2013" name="Genome Announc.">
        <title>Draft Genome of Spiribacter salinus M19-40, an Abundant Gammaproteobacterium in Aquatic Hypersaline Environments.</title>
        <authorList>
            <person name="Leon M.J."/>
            <person name="Ghai R."/>
            <person name="Fernandez A.B."/>
            <person name="Sanchez-Porro C."/>
            <person name="Rodriguez-Valera F."/>
            <person name="Ventosa A."/>
        </authorList>
    </citation>
    <scope>NUCLEOTIDE SEQUENCE [LARGE SCALE GENOMIC DNA]</scope>
    <source>
        <strain evidence="5">M19-40</strain>
    </source>
</reference>
<evidence type="ECO:0000313" key="5">
    <source>
        <dbReference type="EMBL" id="AGM40155.1"/>
    </source>
</evidence>
<dbReference type="InterPro" id="IPR041614">
    <property type="entry name" value="DprA_WH"/>
</dbReference>
<dbReference type="PANTHER" id="PTHR43022:SF1">
    <property type="entry name" value="PROTEIN SMF"/>
    <property type="match status" value="1"/>
</dbReference>
<dbReference type="Proteomes" id="UP000017881">
    <property type="component" value="Chromosome"/>
</dbReference>
<dbReference type="InterPro" id="IPR057666">
    <property type="entry name" value="DrpA_SLOG"/>
</dbReference>
<dbReference type="Pfam" id="PF17782">
    <property type="entry name" value="WHD_DprA"/>
    <property type="match status" value="1"/>
</dbReference>
<accession>R4V505</accession>
<feature type="domain" description="Smf/DprA SLOG" evidence="3">
    <location>
        <begin position="83"/>
        <end position="291"/>
    </location>
</feature>
<evidence type="ECO:0000259" key="3">
    <source>
        <dbReference type="Pfam" id="PF02481"/>
    </source>
</evidence>
<dbReference type="Pfam" id="PF02481">
    <property type="entry name" value="DNA_processg_A"/>
    <property type="match status" value="1"/>
</dbReference>
<dbReference type="Gene3D" id="3.40.50.450">
    <property type="match status" value="1"/>
</dbReference>
<name>R4V505_9GAMM</name>
<feature type="domain" description="DprA winged helix" evidence="4">
    <location>
        <begin position="305"/>
        <end position="365"/>
    </location>
</feature>
<dbReference type="AlphaFoldDB" id="R4V505"/>
<feature type="region of interest" description="Disordered" evidence="2">
    <location>
        <begin position="294"/>
        <end position="313"/>
    </location>
</feature>
<sequence>MMTEAALRDWLTVWRLEGVGPGVYRQILDAYETPSAFLAASQADRRHHGIPPKVVQAASDAHRLNSGVDADLRWLDAEDNRYLLTQTDPRYPDALRAIPDPPPVLFVRGDLACLSAPQLGIVGSRHATPGGLHSAADFSAHLAAAGLVITSGLALGIDAEAHQGALAAGGQTIGVMATGPDRLYPREHEALAREIVDNGALITEMATGTPVKRGLFPRRNRLISGLALGVLVVEASAKSGAMNTAHTALEHNREVMAIPGSIHNPVARGCHRLIREGARLVETAEDVIEELRGLTGPLNPTATKPAPDTSEDPLDADYHAVLARMGYDPVRFDWLAEQLALTPDILSSMLLSLELKGLVKPCHGGRYMRTDNRTGG</sequence>